<organism evidence="4 5">
    <name type="scientific">Daphnia magna</name>
    <dbReference type="NCBI Taxonomy" id="35525"/>
    <lineage>
        <taxon>Eukaryota</taxon>
        <taxon>Metazoa</taxon>
        <taxon>Ecdysozoa</taxon>
        <taxon>Arthropoda</taxon>
        <taxon>Crustacea</taxon>
        <taxon>Branchiopoda</taxon>
        <taxon>Diplostraca</taxon>
        <taxon>Cladocera</taxon>
        <taxon>Anomopoda</taxon>
        <taxon>Daphniidae</taxon>
        <taxon>Daphnia</taxon>
    </lineage>
</organism>
<feature type="compositionally biased region" description="Basic and acidic residues" evidence="2">
    <location>
        <begin position="327"/>
        <end position="339"/>
    </location>
</feature>
<feature type="region of interest" description="Disordered" evidence="2">
    <location>
        <begin position="118"/>
        <end position="188"/>
    </location>
</feature>
<dbReference type="Pfam" id="PF26019">
    <property type="entry name" value="HTH_TIMELESS"/>
    <property type="match status" value="1"/>
</dbReference>
<evidence type="ECO:0000256" key="1">
    <source>
        <dbReference type="ARBA" id="ARBA00008174"/>
    </source>
</evidence>
<name>A0ABQ9Z7U2_9CRUS</name>
<feature type="region of interest" description="Disordered" evidence="2">
    <location>
        <begin position="322"/>
        <end position="387"/>
    </location>
</feature>
<dbReference type="Proteomes" id="UP001234178">
    <property type="component" value="Unassembled WGS sequence"/>
</dbReference>
<comment type="similarity">
    <text evidence="1">Belongs to the timeless family.</text>
</comment>
<protein>
    <recommendedName>
        <fullName evidence="3">Timeless C-terminal domain-containing protein</fullName>
    </recommendedName>
</protein>
<gene>
    <name evidence="4" type="ORF">OUZ56_014080</name>
</gene>
<comment type="caution">
    <text evidence="4">The sequence shown here is derived from an EMBL/GenBank/DDBJ whole genome shotgun (WGS) entry which is preliminary data.</text>
</comment>
<dbReference type="EMBL" id="JAOYFB010000002">
    <property type="protein sequence ID" value="KAK4008961.1"/>
    <property type="molecule type" value="Genomic_DNA"/>
</dbReference>
<feature type="compositionally biased region" description="Acidic residues" evidence="2">
    <location>
        <begin position="151"/>
        <end position="170"/>
    </location>
</feature>
<dbReference type="Pfam" id="PF05029">
    <property type="entry name" value="TIMELESS_C"/>
    <property type="match status" value="1"/>
</dbReference>
<dbReference type="PANTHER" id="PTHR22940">
    <property type="entry name" value="TIMEOUT/TIMELESS-2"/>
    <property type="match status" value="1"/>
</dbReference>
<evidence type="ECO:0000313" key="5">
    <source>
        <dbReference type="Proteomes" id="UP001234178"/>
    </source>
</evidence>
<feature type="compositionally biased region" description="Basic residues" evidence="2">
    <location>
        <begin position="175"/>
        <end position="187"/>
    </location>
</feature>
<feature type="compositionally biased region" description="Basic and acidic residues" evidence="2">
    <location>
        <begin position="127"/>
        <end position="142"/>
    </location>
</feature>
<keyword evidence="5" id="KW-1185">Reference proteome</keyword>
<dbReference type="PANTHER" id="PTHR22940:SF4">
    <property type="entry name" value="PROTEIN TIMELESS HOMOLOG"/>
    <property type="match status" value="1"/>
</dbReference>
<evidence type="ECO:0000256" key="2">
    <source>
        <dbReference type="SAM" id="MobiDB-lite"/>
    </source>
</evidence>
<proteinExistence type="inferred from homology"/>
<feature type="domain" description="Timeless C-terminal" evidence="3">
    <location>
        <begin position="234"/>
        <end position="312"/>
    </location>
</feature>
<dbReference type="InterPro" id="IPR044998">
    <property type="entry name" value="Timeless"/>
</dbReference>
<evidence type="ECO:0000259" key="3">
    <source>
        <dbReference type="Pfam" id="PF05029"/>
    </source>
</evidence>
<reference evidence="4 5" key="1">
    <citation type="journal article" date="2023" name="Nucleic Acids Res.">
        <title>The hologenome of Daphnia magna reveals possible DNA methylation and microbiome-mediated evolution of the host genome.</title>
        <authorList>
            <person name="Chaturvedi A."/>
            <person name="Li X."/>
            <person name="Dhandapani V."/>
            <person name="Marshall H."/>
            <person name="Kissane S."/>
            <person name="Cuenca-Cambronero M."/>
            <person name="Asole G."/>
            <person name="Calvet F."/>
            <person name="Ruiz-Romero M."/>
            <person name="Marangio P."/>
            <person name="Guigo R."/>
            <person name="Rago D."/>
            <person name="Mirbahai L."/>
            <person name="Eastwood N."/>
            <person name="Colbourne J.K."/>
            <person name="Zhou J."/>
            <person name="Mallon E."/>
            <person name="Orsini L."/>
        </authorList>
    </citation>
    <scope>NUCLEOTIDE SEQUENCE [LARGE SCALE GENOMIC DNA]</scope>
    <source>
        <strain evidence="4">LRV0_1</strain>
    </source>
</reference>
<sequence>MAYVSLLAQGDVADRILANLINQNRNRRAVIKKMKEMGLIMDAKSLAKTKRSVKIRPPKEWGDHEIVELRRIFEEVRGSSDPLALLIDRLPIPRGKSRVRDKIVELGLVQDVKELRKKKVRSAKSAGRKESNRHQSDDEGPREGPAGLTDSELDEESESDDEEEDDESDGEPFKNMKHKESKSKRPKQYGFAMKKTDYFSPEMLAAQLRQLVDDGPHTLDTHQHLTGFPATHAGRKEGLAWLAECLSEALEDREDGECDEAIPLVPLTDCAIASMEDHTFLKFIAKVGLAPPANEQEQFWRIPSTLMAADLRCRIDFLKGASVSDSDGGKSESAERIDDISGNTSAKRLADEPIPLGSHKRRRIVHSESSSSSDAEPQDVEQQEVADPAVVVVETSSTAASTTSRKRFAVLDSKDIKDKIFSQRNCISFGYCSAEGLPDRGEGFTTQFTMHLFFYVIHVTTMLAIVSGARSRGDGGCGVFGHSCLGGHGKRASIDLKPNIDDPSTRIWPNAVGQLASSRAVTPIQERLNTKPLQALELESVLVFNDIPRGAEHSRYLSQEDYDN</sequence>
<evidence type="ECO:0000313" key="4">
    <source>
        <dbReference type="EMBL" id="KAK4008961.1"/>
    </source>
</evidence>
<accession>A0ABQ9Z7U2</accession>
<dbReference type="InterPro" id="IPR007725">
    <property type="entry name" value="TIMELESS_C"/>
</dbReference>